<sequence>MLHKKLPLRLTCLKKTLCLFVYHLLPFLSIKHKIQRAMSNIFFTDISFLLSLIYATWVFCRNRKINAIYLSTFSF</sequence>
<organism evidence="1 2">
    <name type="scientific">Panagrolaimus sp. JU765</name>
    <dbReference type="NCBI Taxonomy" id="591449"/>
    <lineage>
        <taxon>Eukaryota</taxon>
        <taxon>Metazoa</taxon>
        <taxon>Ecdysozoa</taxon>
        <taxon>Nematoda</taxon>
        <taxon>Chromadorea</taxon>
        <taxon>Rhabditida</taxon>
        <taxon>Tylenchina</taxon>
        <taxon>Panagrolaimomorpha</taxon>
        <taxon>Panagrolaimoidea</taxon>
        <taxon>Panagrolaimidae</taxon>
        <taxon>Panagrolaimus</taxon>
    </lineage>
</organism>
<evidence type="ECO:0000313" key="2">
    <source>
        <dbReference type="WBParaSite" id="JU765_v2.g17211.t1"/>
    </source>
</evidence>
<dbReference type="WBParaSite" id="JU765_v2.g17211.t1">
    <property type="protein sequence ID" value="JU765_v2.g17211.t1"/>
    <property type="gene ID" value="JU765_v2.g17211"/>
</dbReference>
<evidence type="ECO:0000313" key="1">
    <source>
        <dbReference type="Proteomes" id="UP000887576"/>
    </source>
</evidence>
<proteinExistence type="predicted"/>
<protein>
    <submittedName>
        <fullName evidence="2">Ovule protein</fullName>
    </submittedName>
</protein>
<name>A0AC34QKJ5_9BILA</name>
<dbReference type="Proteomes" id="UP000887576">
    <property type="component" value="Unplaced"/>
</dbReference>
<accession>A0AC34QKJ5</accession>
<reference evidence="2" key="1">
    <citation type="submission" date="2022-11" db="UniProtKB">
        <authorList>
            <consortium name="WormBaseParasite"/>
        </authorList>
    </citation>
    <scope>IDENTIFICATION</scope>
</reference>